<gene>
    <name evidence="12" type="ORF">H7849_10490</name>
</gene>
<evidence type="ECO:0000256" key="8">
    <source>
        <dbReference type="ARBA" id="ARBA00022989"/>
    </source>
</evidence>
<keyword evidence="6" id="KW-0812">Transmembrane</keyword>
<accession>A0A7G8BP05</accession>
<feature type="compositionally biased region" description="Gly residues" evidence="10">
    <location>
        <begin position="286"/>
        <end position="322"/>
    </location>
</feature>
<dbReference type="GO" id="GO:0055085">
    <property type="term" value="P:transmembrane transport"/>
    <property type="evidence" value="ECO:0007669"/>
    <property type="project" value="InterPro"/>
</dbReference>
<evidence type="ECO:0000256" key="6">
    <source>
        <dbReference type="ARBA" id="ARBA00022692"/>
    </source>
</evidence>
<keyword evidence="5" id="KW-0997">Cell inner membrane</keyword>
<dbReference type="InterPro" id="IPR006260">
    <property type="entry name" value="TonB/TolA_C"/>
</dbReference>
<evidence type="ECO:0000259" key="11">
    <source>
        <dbReference type="PROSITE" id="PS52015"/>
    </source>
</evidence>
<dbReference type="InterPro" id="IPR051045">
    <property type="entry name" value="TonB-dependent_transducer"/>
</dbReference>
<comment type="similarity">
    <text evidence="2">Belongs to the TonB family.</text>
</comment>
<reference evidence="12 13" key="1">
    <citation type="submission" date="2020-08" db="EMBL/GenBank/DDBJ databases">
        <title>Edaphobacter telluris sp. nov. and Acidobacterium dinghuensis sp. nov., two acidobacteria isolated from forest soil.</title>
        <authorList>
            <person name="Fu J."/>
            <person name="Qiu L."/>
        </authorList>
    </citation>
    <scope>NUCLEOTIDE SEQUENCE [LARGE SCALE GENOMIC DNA]</scope>
    <source>
        <strain evidence="12">4Y35</strain>
    </source>
</reference>
<keyword evidence="3" id="KW-0813">Transport</keyword>
<dbReference type="PANTHER" id="PTHR33446:SF2">
    <property type="entry name" value="PROTEIN TONB"/>
    <property type="match status" value="1"/>
</dbReference>
<evidence type="ECO:0000256" key="9">
    <source>
        <dbReference type="ARBA" id="ARBA00023136"/>
    </source>
</evidence>
<dbReference type="PANTHER" id="PTHR33446">
    <property type="entry name" value="PROTEIN TONB-RELATED"/>
    <property type="match status" value="1"/>
</dbReference>
<keyword evidence="4" id="KW-1003">Cell membrane</keyword>
<dbReference type="RefSeq" id="WP_186746320.1">
    <property type="nucleotide sequence ID" value="NZ_CP060394.1"/>
</dbReference>
<comment type="subcellular location">
    <subcellularLocation>
        <location evidence="1">Cell inner membrane</location>
        <topology evidence="1">Single-pass membrane protein</topology>
        <orientation evidence="1">Periplasmic side</orientation>
    </subcellularLocation>
</comment>
<evidence type="ECO:0000256" key="2">
    <source>
        <dbReference type="ARBA" id="ARBA00006555"/>
    </source>
</evidence>
<dbReference type="Pfam" id="PF03544">
    <property type="entry name" value="TonB_C"/>
    <property type="match status" value="1"/>
</dbReference>
<evidence type="ECO:0000313" key="12">
    <source>
        <dbReference type="EMBL" id="QNI34275.1"/>
    </source>
</evidence>
<keyword evidence="9" id="KW-0472">Membrane</keyword>
<organism evidence="12 13">
    <name type="scientific">Alloacidobacterium dinghuense</name>
    <dbReference type="NCBI Taxonomy" id="2763107"/>
    <lineage>
        <taxon>Bacteria</taxon>
        <taxon>Pseudomonadati</taxon>
        <taxon>Acidobacteriota</taxon>
        <taxon>Terriglobia</taxon>
        <taxon>Terriglobales</taxon>
        <taxon>Acidobacteriaceae</taxon>
        <taxon>Alloacidobacterium</taxon>
    </lineage>
</organism>
<proteinExistence type="inferred from homology"/>
<dbReference type="SUPFAM" id="SSF74653">
    <property type="entry name" value="TolA/TonB C-terminal domain"/>
    <property type="match status" value="1"/>
</dbReference>
<feature type="domain" description="TonB C-terminal" evidence="11">
    <location>
        <begin position="325"/>
        <end position="414"/>
    </location>
</feature>
<name>A0A7G8BP05_9BACT</name>
<keyword evidence="13" id="KW-1185">Reference proteome</keyword>
<dbReference type="KEGG" id="adin:H7849_10490"/>
<evidence type="ECO:0000256" key="10">
    <source>
        <dbReference type="SAM" id="MobiDB-lite"/>
    </source>
</evidence>
<evidence type="ECO:0000313" key="13">
    <source>
        <dbReference type="Proteomes" id="UP000515312"/>
    </source>
</evidence>
<dbReference type="NCBIfam" id="TIGR01352">
    <property type="entry name" value="tonB_Cterm"/>
    <property type="match status" value="1"/>
</dbReference>
<dbReference type="AlphaFoldDB" id="A0A7G8BP05"/>
<evidence type="ECO:0000256" key="4">
    <source>
        <dbReference type="ARBA" id="ARBA00022475"/>
    </source>
</evidence>
<dbReference type="InterPro" id="IPR037682">
    <property type="entry name" value="TonB_C"/>
</dbReference>
<protein>
    <submittedName>
        <fullName evidence="12">Energy transducer TonB</fullName>
    </submittedName>
</protein>
<dbReference type="Proteomes" id="UP000515312">
    <property type="component" value="Chromosome"/>
</dbReference>
<evidence type="ECO:0000256" key="7">
    <source>
        <dbReference type="ARBA" id="ARBA00022927"/>
    </source>
</evidence>
<evidence type="ECO:0000256" key="1">
    <source>
        <dbReference type="ARBA" id="ARBA00004383"/>
    </source>
</evidence>
<dbReference type="Gene3D" id="3.30.1150.10">
    <property type="match status" value="1"/>
</dbReference>
<keyword evidence="7" id="KW-0653">Protein transport</keyword>
<feature type="region of interest" description="Disordered" evidence="10">
    <location>
        <begin position="280"/>
        <end position="322"/>
    </location>
</feature>
<dbReference type="GO" id="GO:0098797">
    <property type="term" value="C:plasma membrane protein complex"/>
    <property type="evidence" value="ECO:0007669"/>
    <property type="project" value="TreeGrafter"/>
</dbReference>
<keyword evidence="8" id="KW-1133">Transmembrane helix</keyword>
<sequence length="414" mass="44140">MGNELLTPPELEPGQSRPQEKEPDILLEVDGSMWKSLLANLRDAFSSSKQPPLQLTSKPDENNEYVESLKQQSLWQSLQANIRDVFFPTKQPPLQLTSTPDSNNDLVETLKEESIWASLWANIQDVFFPKKLPPLELTSKPIETDVLLKSERSAKSSAYSIGAHVLVIGLIILVIIEARIHSRALLKKVQVTPVDVSAFVPIAPASKDVMGGGGGGGAHELVDASKGKLPKFDKQQITPPQKLLLDKPKLPVPATVVMPDIKMPDANMPNLGIPQSNQVALASQGQGSGSGFGTGSGGGLGSGSGGGIGPGSGGGTGGGVYHPGGGVSAPQVIYAPDPEFSDEARRAKYQGICVVSVIVDAQGNPQHVHVIRPLGMGLDEKAVEAVRQYKFRPAQYQGHPVPVEVNIEVNFRIY</sequence>
<dbReference type="PROSITE" id="PS52015">
    <property type="entry name" value="TONB_CTD"/>
    <property type="match status" value="1"/>
</dbReference>
<dbReference type="GO" id="GO:0015031">
    <property type="term" value="P:protein transport"/>
    <property type="evidence" value="ECO:0007669"/>
    <property type="project" value="UniProtKB-KW"/>
</dbReference>
<dbReference type="EMBL" id="CP060394">
    <property type="protein sequence ID" value="QNI34275.1"/>
    <property type="molecule type" value="Genomic_DNA"/>
</dbReference>
<dbReference type="GO" id="GO:0031992">
    <property type="term" value="F:energy transducer activity"/>
    <property type="evidence" value="ECO:0007669"/>
    <property type="project" value="TreeGrafter"/>
</dbReference>
<evidence type="ECO:0000256" key="3">
    <source>
        <dbReference type="ARBA" id="ARBA00022448"/>
    </source>
</evidence>
<evidence type="ECO:0000256" key="5">
    <source>
        <dbReference type="ARBA" id="ARBA00022519"/>
    </source>
</evidence>
<feature type="region of interest" description="Disordered" evidence="10">
    <location>
        <begin position="1"/>
        <end position="23"/>
    </location>
</feature>